<dbReference type="CDD" id="cd07012">
    <property type="entry name" value="PBP2_Bug_TTT"/>
    <property type="match status" value="1"/>
</dbReference>
<dbReference type="SUPFAM" id="SSF53850">
    <property type="entry name" value="Periplasmic binding protein-like II"/>
    <property type="match status" value="1"/>
</dbReference>
<name>A0A1K0J9M3_CUPNE</name>
<evidence type="ECO:0000313" key="2">
    <source>
        <dbReference type="EMBL" id="SCU74624.1"/>
    </source>
</evidence>
<evidence type="ECO:0000256" key="1">
    <source>
        <dbReference type="ARBA" id="ARBA00006987"/>
    </source>
</evidence>
<dbReference type="Pfam" id="PF03401">
    <property type="entry name" value="TctC"/>
    <property type="match status" value="1"/>
</dbReference>
<proteinExistence type="inferred from homology"/>
<dbReference type="AlphaFoldDB" id="A0A1K0J9M3"/>
<dbReference type="PANTHER" id="PTHR42928:SF5">
    <property type="entry name" value="BLR1237 PROTEIN"/>
    <property type="match status" value="1"/>
</dbReference>
<dbReference type="InterPro" id="IPR042100">
    <property type="entry name" value="Bug_dom1"/>
</dbReference>
<comment type="similarity">
    <text evidence="1">Belongs to the UPF0065 (bug) family.</text>
</comment>
<reference evidence="2" key="1">
    <citation type="submission" date="2016-09" db="EMBL/GenBank/DDBJ databases">
        <authorList>
            <person name="Capua I."/>
            <person name="De Benedictis P."/>
            <person name="Joannis T."/>
            <person name="Lombin L.H."/>
            <person name="Cattoli G."/>
        </authorList>
    </citation>
    <scope>NUCLEOTIDE SEQUENCE</scope>
    <source>
        <strain evidence="2">B9</strain>
    </source>
</reference>
<dbReference type="PANTHER" id="PTHR42928">
    <property type="entry name" value="TRICARBOXYLATE-BINDING PROTEIN"/>
    <property type="match status" value="1"/>
</dbReference>
<dbReference type="InterPro" id="IPR005064">
    <property type="entry name" value="BUG"/>
</dbReference>
<accession>A0A1K0J9M3</accession>
<sequence>MAIMFRRQWASWALHRFMWCEHGRPSRSVGLAVKGDFSMCRTNIRIAIVTILSAVALGQPARADTYPARPITLIVPGPAGGTPDVVARLIGESLRARLGQQVVVDNRAGANGVIGVQAAARAQPDGYTLLMGFAQTMALNPVTFKRIPYDPLHDFAPIARLVEFELVLAVPAALPVKNVADLVKWLNANKGKAAFGSFGAGSPSQFAGEMFARNAGSDAQHVAYKGSAPLVTDLVGGQVQYGFMVLQVAQQLAKAGKVRLLAVTGSKREAAAPDLPTMAEAGYGDVLATGWYGLYAPKGTPEPTLNRLEQEVGVVFQNPELQRKLAGQGVRPAFIGRGAFQAYAQSEIERWRAIVAKTGFTAQD</sequence>
<dbReference type="Gene3D" id="3.40.190.150">
    <property type="entry name" value="Bordetella uptake gene, domain 1"/>
    <property type="match status" value="1"/>
</dbReference>
<organism evidence="2">
    <name type="scientific">Cupriavidus necator</name>
    <name type="common">Alcaligenes eutrophus</name>
    <name type="synonym">Ralstonia eutropha</name>
    <dbReference type="NCBI Taxonomy" id="106590"/>
    <lineage>
        <taxon>Bacteria</taxon>
        <taxon>Pseudomonadati</taxon>
        <taxon>Pseudomonadota</taxon>
        <taxon>Betaproteobacteria</taxon>
        <taxon>Burkholderiales</taxon>
        <taxon>Burkholderiaceae</taxon>
        <taxon>Cupriavidus</taxon>
    </lineage>
</organism>
<gene>
    <name evidence="2" type="ORF">CNECB9_1920019</name>
</gene>
<evidence type="ECO:0008006" key="3">
    <source>
        <dbReference type="Google" id="ProtNLM"/>
    </source>
</evidence>
<dbReference type="EMBL" id="FMSH01000104">
    <property type="protein sequence ID" value="SCU74624.1"/>
    <property type="molecule type" value="Genomic_DNA"/>
</dbReference>
<dbReference type="RefSeq" id="WP_340522222.1">
    <property type="nucleotide sequence ID" value="NZ_FMSH01000104.1"/>
</dbReference>
<protein>
    <recommendedName>
        <fullName evidence="3">Extra-cytoplasmic solute receptor</fullName>
    </recommendedName>
</protein>
<dbReference type="PIRSF" id="PIRSF017082">
    <property type="entry name" value="YflP"/>
    <property type="match status" value="1"/>
</dbReference>
<dbReference type="Gene3D" id="3.40.190.10">
    <property type="entry name" value="Periplasmic binding protein-like II"/>
    <property type="match status" value="1"/>
</dbReference>